<organism evidence="1 2">
    <name type="scientific">Rhinocladiella mackenziei CBS 650.93</name>
    <dbReference type="NCBI Taxonomy" id="1442369"/>
    <lineage>
        <taxon>Eukaryota</taxon>
        <taxon>Fungi</taxon>
        <taxon>Dikarya</taxon>
        <taxon>Ascomycota</taxon>
        <taxon>Pezizomycotina</taxon>
        <taxon>Eurotiomycetes</taxon>
        <taxon>Chaetothyriomycetidae</taxon>
        <taxon>Chaetothyriales</taxon>
        <taxon>Herpotrichiellaceae</taxon>
        <taxon>Rhinocladiella</taxon>
    </lineage>
</organism>
<name>A0A0D2IP74_9EURO</name>
<proteinExistence type="predicted"/>
<dbReference type="OrthoDB" id="4109395at2759"/>
<dbReference type="HOGENOM" id="CLU_062271_0_0_1"/>
<evidence type="ECO:0000313" key="2">
    <source>
        <dbReference type="Proteomes" id="UP000053617"/>
    </source>
</evidence>
<dbReference type="Proteomes" id="UP000053617">
    <property type="component" value="Unassembled WGS sequence"/>
</dbReference>
<accession>A0A0D2IP74</accession>
<dbReference type="VEuPathDB" id="FungiDB:Z518_02312"/>
<evidence type="ECO:0000313" key="1">
    <source>
        <dbReference type="EMBL" id="KIX07659.1"/>
    </source>
</evidence>
<gene>
    <name evidence="1" type="ORF">Z518_02312</name>
</gene>
<sequence>MVFLIHFTNEIATPMSYHWGHETYKACADCVRAHEVRACLGETIVRFQLCEKHVEASKDLTFDSPMLNEIRRTIHALYSEMGKTDIPTKELQENVKITFDADPTTAQDTVKNKSRPYPTVVYVHDKGCVYVDKPDILIKKLAEVAKMDQFARKRLNNINTLIDIHYRLDAGKNPETELRRFLDYVSEHHPHFLPGRGDSEPNPELEAEFNLVCNRWTAAGEFKQMKEEKSRLEACLATSTLAKAMYFKG</sequence>
<keyword evidence="2" id="KW-1185">Reference proteome</keyword>
<dbReference type="GeneID" id="25290383"/>
<dbReference type="RefSeq" id="XP_013274795.1">
    <property type="nucleotide sequence ID" value="XM_013419341.1"/>
</dbReference>
<reference evidence="1 2" key="1">
    <citation type="submission" date="2015-01" db="EMBL/GenBank/DDBJ databases">
        <title>The Genome Sequence of Rhinocladiella mackenzie CBS 650.93.</title>
        <authorList>
            <consortium name="The Broad Institute Genomics Platform"/>
            <person name="Cuomo C."/>
            <person name="de Hoog S."/>
            <person name="Gorbushina A."/>
            <person name="Stielow B."/>
            <person name="Teixiera M."/>
            <person name="Abouelleil A."/>
            <person name="Chapman S.B."/>
            <person name="Priest M."/>
            <person name="Young S.K."/>
            <person name="Wortman J."/>
            <person name="Nusbaum C."/>
            <person name="Birren B."/>
        </authorList>
    </citation>
    <scope>NUCLEOTIDE SEQUENCE [LARGE SCALE GENOMIC DNA]</scope>
    <source>
        <strain evidence="1 2">CBS 650.93</strain>
    </source>
</reference>
<protein>
    <submittedName>
        <fullName evidence="1">Uncharacterized protein</fullName>
    </submittedName>
</protein>
<dbReference type="EMBL" id="KN847476">
    <property type="protein sequence ID" value="KIX07659.1"/>
    <property type="molecule type" value="Genomic_DNA"/>
</dbReference>
<dbReference type="AlphaFoldDB" id="A0A0D2IP74"/>